<sequence length="123" mass="13869">MDAGLYILLSLIVLWLLYKQFVPVKGLRTLAPEQFQSESKGNKVIDVREIHEYKRGHIKGAVNVPLSQLQQRLGDIPKDRTIYLYCQSGMRSKQAAKLLGRNGYADVAHLRGGMMAWSGPTQK</sequence>
<dbReference type="Pfam" id="PF00581">
    <property type="entry name" value="Rhodanese"/>
    <property type="match status" value="1"/>
</dbReference>
<dbReference type="SUPFAM" id="SSF52821">
    <property type="entry name" value="Rhodanese/Cell cycle control phosphatase"/>
    <property type="match status" value="1"/>
</dbReference>
<feature type="domain" description="Rhodanese" evidence="1">
    <location>
        <begin position="38"/>
        <end position="123"/>
    </location>
</feature>
<organism evidence="2 3">
    <name type="scientific">Paenibacillus antri</name>
    <dbReference type="NCBI Taxonomy" id="2582848"/>
    <lineage>
        <taxon>Bacteria</taxon>
        <taxon>Bacillati</taxon>
        <taxon>Bacillota</taxon>
        <taxon>Bacilli</taxon>
        <taxon>Bacillales</taxon>
        <taxon>Paenibacillaceae</taxon>
        <taxon>Paenibacillus</taxon>
    </lineage>
</organism>
<dbReference type="RefSeq" id="WP_138193809.1">
    <property type="nucleotide sequence ID" value="NZ_VCIW01000004.1"/>
</dbReference>
<evidence type="ECO:0000259" key="1">
    <source>
        <dbReference type="PROSITE" id="PS50206"/>
    </source>
</evidence>
<gene>
    <name evidence="2" type="ORF">FE782_09370</name>
</gene>
<dbReference type="PANTHER" id="PTHR43031">
    <property type="entry name" value="FAD-DEPENDENT OXIDOREDUCTASE"/>
    <property type="match status" value="1"/>
</dbReference>
<dbReference type="InterPro" id="IPR036873">
    <property type="entry name" value="Rhodanese-like_dom_sf"/>
</dbReference>
<dbReference type="InterPro" id="IPR050229">
    <property type="entry name" value="GlpE_sulfurtransferase"/>
</dbReference>
<dbReference type="InterPro" id="IPR001763">
    <property type="entry name" value="Rhodanese-like_dom"/>
</dbReference>
<evidence type="ECO:0000313" key="2">
    <source>
        <dbReference type="EMBL" id="TLS52819.1"/>
    </source>
</evidence>
<protein>
    <submittedName>
        <fullName evidence="2">Rhodanese-like domain-containing protein</fullName>
    </submittedName>
</protein>
<keyword evidence="3" id="KW-1185">Reference proteome</keyword>
<dbReference type="OrthoDB" id="9800872at2"/>
<dbReference type="PROSITE" id="PS50206">
    <property type="entry name" value="RHODANESE_3"/>
    <property type="match status" value="1"/>
</dbReference>
<comment type="caution">
    <text evidence="2">The sequence shown here is derived from an EMBL/GenBank/DDBJ whole genome shotgun (WGS) entry which is preliminary data.</text>
</comment>
<reference evidence="2 3" key="1">
    <citation type="submission" date="2019-05" db="EMBL/GenBank/DDBJ databases">
        <authorList>
            <person name="Narsing Rao M.P."/>
            <person name="Li W.J."/>
        </authorList>
    </citation>
    <scope>NUCLEOTIDE SEQUENCE [LARGE SCALE GENOMIC DNA]</scope>
    <source>
        <strain evidence="2 3">SYSU_K30003</strain>
    </source>
</reference>
<dbReference type="SMART" id="SM00450">
    <property type="entry name" value="RHOD"/>
    <property type="match status" value="1"/>
</dbReference>
<dbReference type="PANTHER" id="PTHR43031:SF18">
    <property type="entry name" value="RHODANESE-RELATED SULFURTRANSFERASES"/>
    <property type="match status" value="1"/>
</dbReference>
<dbReference type="EMBL" id="VCIW01000004">
    <property type="protein sequence ID" value="TLS52819.1"/>
    <property type="molecule type" value="Genomic_DNA"/>
</dbReference>
<accession>A0A5R9GCK2</accession>
<dbReference type="Proteomes" id="UP000309676">
    <property type="component" value="Unassembled WGS sequence"/>
</dbReference>
<proteinExistence type="predicted"/>
<evidence type="ECO:0000313" key="3">
    <source>
        <dbReference type="Proteomes" id="UP000309676"/>
    </source>
</evidence>
<name>A0A5R9GCK2_9BACL</name>
<dbReference type="AlphaFoldDB" id="A0A5R9GCK2"/>
<dbReference type="Gene3D" id="3.40.250.10">
    <property type="entry name" value="Rhodanese-like domain"/>
    <property type="match status" value="1"/>
</dbReference>
<dbReference type="CDD" id="cd00158">
    <property type="entry name" value="RHOD"/>
    <property type="match status" value="1"/>
</dbReference>